<evidence type="ECO:0000313" key="2">
    <source>
        <dbReference type="Proteomes" id="UP000198816"/>
    </source>
</evidence>
<dbReference type="Proteomes" id="UP000198816">
    <property type="component" value="Unassembled WGS sequence"/>
</dbReference>
<accession>A0A1H2QAN7</accession>
<dbReference type="EMBL" id="FNNZ01000001">
    <property type="protein sequence ID" value="SDW04211.1"/>
    <property type="molecule type" value="Genomic_DNA"/>
</dbReference>
<dbReference type="AlphaFoldDB" id="A0A1H2QAN7"/>
<dbReference type="PANTHER" id="PTHR43861">
    <property type="entry name" value="TRANS-ACONITATE 2-METHYLTRANSFERASE-RELATED"/>
    <property type="match status" value="1"/>
</dbReference>
<protein>
    <submittedName>
        <fullName evidence="1">Methyltransferase domain-containing protein</fullName>
    </submittedName>
</protein>
<dbReference type="SUPFAM" id="SSF53335">
    <property type="entry name" value="S-adenosyl-L-methionine-dependent methyltransferases"/>
    <property type="match status" value="1"/>
</dbReference>
<dbReference type="GO" id="GO:0008168">
    <property type="term" value="F:methyltransferase activity"/>
    <property type="evidence" value="ECO:0007669"/>
    <property type="project" value="UniProtKB-KW"/>
</dbReference>
<dbReference type="Gene3D" id="3.40.50.150">
    <property type="entry name" value="Vaccinia Virus protein VP39"/>
    <property type="match status" value="1"/>
</dbReference>
<evidence type="ECO:0000313" key="1">
    <source>
        <dbReference type="EMBL" id="SDW04211.1"/>
    </source>
</evidence>
<name>A0A1H2QAN7_THIRO</name>
<dbReference type="OrthoDB" id="9773188at2"/>
<dbReference type="Pfam" id="PF13489">
    <property type="entry name" value="Methyltransf_23"/>
    <property type="match status" value="1"/>
</dbReference>
<organism evidence="1 2">
    <name type="scientific">Thiocapsa roseopersicina</name>
    <dbReference type="NCBI Taxonomy" id="1058"/>
    <lineage>
        <taxon>Bacteria</taxon>
        <taxon>Pseudomonadati</taxon>
        <taxon>Pseudomonadota</taxon>
        <taxon>Gammaproteobacteria</taxon>
        <taxon>Chromatiales</taxon>
        <taxon>Chromatiaceae</taxon>
        <taxon>Thiocapsa</taxon>
    </lineage>
</organism>
<reference evidence="2" key="1">
    <citation type="submission" date="2016-10" db="EMBL/GenBank/DDBJ databases">
        <authorList>
            <person name="Varghese N."/>
            <person name="Submissions S."/>
        </authorList>
    </citation>
    <scope>NUCLEOTIDE SEQUENCE [LARGE SCALE GENOMIC DNA]</scope>
    <source>
        <strain evidence="2">DSM 217</strain>
    </source>
</reference>
<keyword evidence="1" id="KW-0489">Methyltransferase</keyword>
<gene>
    <name evidence="1" type="ORF">SAMN05421783_101194</name>
</gene>
<sequence>MNGMNFGVTAQTSTSRPCPLCHSTRNEFVASVSAVQVIESSPYYDDSFYEAFGITPETRFALSRCLDCSLVFSSEIPSEEVLQRLYRVDTASVEDMVGVFARPGRAAFAFESLSKLLTALDRRLPRDAQGRVSDGVRILDVGCAFGVGISGLTREFFPYEVSGVEGSIVVRDYLTRSGVTTYARLDDIPCGSVFDGIILNDVLEHVPEPMIFASRLLDFCHPGSVLWINVPNFIDWRMDAVVEMIAKGGQVPKDLNPWEHLSYFSPRTLDALMGRAGFKRLELSSVEYRLECHSLAGTVKTAIRALRDIWRLYRKRYPGLVSTSGLFVPDATALSRSL</sequence>
<dbReference type="InterPro" id="IPR029063">
    <property type="entry name" value="SAM-dependent_MTases_sf"/>
</dbReference>
<keyword evidence="1" id="KW-0808">Transferase</keyword>
<keyword evidence="2" id="KW-1185">Reference proteome</keyword>
<proteinExistence type="predicted"/>
<dbReference type="GO" id="GO:0032259">
    <property type="term" value="P:methylation"/>
    <property type="evidence" value="ECO:0007669"/>
    <property type="project" value="UniProtKB-KW"/>
</dbReference>
<dbReference type="STRING" id="1058.SAMN05421783_101194"/>